<feature type="region of interest" description="Disordered" evidence="1">
    <location>
        <begin position="287"/>
        <end position="307"/>
    </location>
</feature>
<comment type="caution">
    <text evidence="3">The sequence shown here is derived from an EMBL/GenBank/DDBJ whole genome shotgun (WGS) entry which is preliminary data.</text>
</comment>
<dbReference type="Pfam" id="PF26082">
    <property type="entry name" value="zf-C2H2_AcuF"/>
    <property type="match status" value="1"/>
</dbReference>
<dbReference type="PANTHER" id="PTHR35391:SF7">
    <property type="entry name" value="C2H2-TYPE DOMAIN-CONTAINING PROTEIN"/>
    <property type="match status" value="1"/>
</dbReference>
<feature type="region of interest" description="Disordered" evidence="1">
    <location>
        <begin position="492"/>
        <end position="517"/>
    </location>
</feature>
<feature type="domain" description="C2" evidence="2">
    <location>
        <begin position="789"/>
        <end position="910"/>
    </location>
</feature>
<dbReference type="InterPro" id="IPR058925">
    <property type="entry name" value="zf-C2H2_AcuF"/>
</dbReference>
<dbReference type="InterPro" id="IPR000008">
    <property type="entry name" value="C2_dom"/>
</dbReference>
<dbReference type="PANTHER" id="PTHR35391">
    <property type="entry name" value="C2H2-TYPE DOMAIN-CONTAINING PROTEIN-RELATED"/>
    <property type="match status" value="1"/>
</dbReference>
<dbReference type="Gene3D" id="2.60.40.150">
    <property type="entry name" value="C2 domain"/>
    <property type="match status" value="1"/>
</dbReference>
<feature type="compositionally biased region" description="Polar residues" evidence="1">
    <location>
        <begin position="507"/>
        <end position="517"/>
    </location>
</feature>
<accession>A0A8T9BEV8</accession>
<evidence type="ECO:0000313" key="3">
    <source>
        <dbReference type="EMBL" id="TVY18458.1"/>
    </source>
</evidence>
<evidence type="ECO:0000256" key="1">
    <source>
        <dbReference type="SAM" id="MobiDB-lite"/>
    </source>
</evidence>
<feature type="compositionally biased region" description="Polar residues" evidence="1">
    <location>
        <begin position="294"/>
        <end position="307"/>
    </location>
</feature>
<name>A0A8T9BEV8_9HELO</name>
<feature type="region of interest" description="Disordered" evidence="1">
    <location>
        <begin position="776"/>
        <end position="796"/>
    </location>
</feature>
<dbReference type="SMART" id="SM00239">
    <property type="entry name" value="C2"/>
    <property type="match status" value="1"/>
</dbReference>
<dbReference type="PROSITE" id="PS50004">
    <property type="entry name" value="C2"/>
    <property type="match status" value="1"/>
</dbReference>
<gene>
    <name evidence="3" type="primary">pub1</name>
    <name evidence="3" type="ORF">LARI1_G004411</name>
</gene>
<dbReference type="AlphaFoldDB" id="A0A8T9BEV8"/>
<dbReference type="OrthoDB" id="6133115at2759"/>
<reference evidence="3 4" key="1">
    <citation type="submission" date="2018-05" db="EMBL/GenBank/DDBJ databases">
        <title>Whole genome sequencing for identification of molecular markers to develop diagnostic detection tools for the regulated plant pathogen Lachnellula willkommii.</title>
        <authorList>
            <person name="Giroux E."/>
            <person name="Bilodeau G."/>
        </authorList>
    </citation>
    <scope>NUCLEOTIDE SEQUENCE [LARGE SCALE GENOMIC DNA]</scope>
    <source>
        <strain evidence="3 4">CBS 203.66</strain>
    </source>
</reference>
<dbReference type="Pfam" id="PF00168">
    <property type="entry name" value="C2"/>
    <property type="match status" value="1"/>
</dbReference>
<proteinExistence type="predicted"/>
<dbReference type="EMBL" id="QGMF01000170">
    <property type="protein sequence ID" value="TVY18458.1"/>
    <property type="molecule type" value="Genomic_DNA"/>
</dbReference>
<dbReference type="Proteomes" id="UP000469559">
    <property type="component" value="Unassembled WGS sequence"/>
</dbReference>
<dbReference type="SUPFAM" id="SSF49562">
    <property type="entry name" value="C2 domain (Calcium/lipid-binding domain, CaLB)"/>
    <property type="match status" value="1"/>
</dbReference>
<sequence length="976" mass="110316">MTTVQAASSPTSIASRAKKCLELFDERLGLPHEPDNRDGQDVSAAEAVDCLGRFKIWAGNIGALQRPGLQSSLDYRLRDASASRIAAQIVDLLDELAESIEDACSIVSNARENRTGSSVETPGTAEDIEMPSDDEISEIKEIFKSITDAINNLFRLSMIIRNNTSRDRYAKAAAAALSVPFDDAFDISHVEHKFPALKSKGKEWLVVRLGKAITQRRQYLRYCREHHHKISREHHPIPRPQVMQPSGIKPEVVAGLTADARSAFSKPTSTLAPTQASTLLLTSDQLPEEAPLEDSQSQTSYATSNGEDMNSHKLRVIKLEDISKGASHFECPYCWQIQASKSQKTWKKHVLCDLKPYVCTYEKCELKLFPDHNTWFSHELREHRKQWHCYFCSHSPFDSSTNYQNHLKHRHPLSFVEDQVPALLEMSQKPVVKISPADCPFCDDWEKRLRDVNKHIPLSETLIVTPTQFKHHVGAHMEQLALFAIPRGYTEDGEADSGNAAPDAGSEESSLSLSTPDSKAAMDLRACEDFLMKMMDNGLLNAYFKSPSQTCRPTLEDISQALESGRYSNAASFTKDFRQMFDQFTHDIRRKKFANSAFTEVETLEEMKELRLEFIAFCRERQNTSLTAPTSPAEQWKRWRAERIPAKIYSPELASKQPGILVNCRLDNGQMIQGWFESTALMDDVLAFVECYELLHKKHTEPSPSVDLKPVGYDHQYQFGLAIEGYEGPQKDILLAPIMTLSFLVDSKPDGKLILSVVPIIGKLILSVVPLPQPAMPTDPGKGESKALSDPEPPLTKAVDRYPEVLNLRLTIFGVNGVDQRDAFTAPDLFATIIIDDHEVGSTNVVRNIWNPTWNETFNVRVEESSSVTISIFDQRRPENYNQGLFGRVRFRFGDMADLSDGSQEKKFTLDLKTTTHWEWFWLCCCCQARHGCLPVYTDACTDVDCNHIRCEDCTMMSHKVRDETRPRYLHHHQAN</sequence>
<evidence type="ECO:0000313" key="4">
    <source>
        <dbReference type="Proteomes" id="UP000469559"/>
    </source>
</evidence>
<dbReference type="InterPro" id="IPR035892">
    <property type="entry name" value="C2_domain_sf"/>
</dbReference>
<protein>
    <submittedName>
        <fullName evidence="3">E3 ubiquitin-protein ligase pub1</fullName>
    </submittedName>
</protein>
<keyword evidence="4" id="KW-1185">Reference proteome</keyword>
<organism evidence="3 4">
    <name type="scientific">Lachnellula arida</name>
    <dbReference type="NCBI Taxonomy" id="1316785"/>
    <lineage>
        <taxon>Eukaryota</taxon>
        <taxon>Fungi</taxon>
        <taxon>Dikarya</taxon>
        <taxon>Ascomycota</taxon>
        <taxon>Pezizomycotina</taxon>
        <taxon>Leotiomycetes</taxon>
        <taxon>Helotiales</taxon>
        <taxon>Lachnaceae</taxon>
        <taxon>Lachnellula</taxon>
    </lineage>
</organism>
<evidence type="ECO:0000259" key="2">
    <source>
        <dbReference type="PROSITE" id="PS50004"/>
    </source>
</evidence>